<gene>
    <name evidence="1" type="ORF">CKO45_10165</name>
</gene>
<dbReference type="RefSeq" id="WP_133221528.1">
    <property type="nucleotide sequence ID" value="NZ_NRSG01000058.1"/>
</dbReference>
<evidence type="ECO:0000313" key="2">
    <source>
        <dbReference type="Proteomes" id="UP000697995"/>
    </source>
</evidence>
<reference evidence="1 2" key="1">
    <citation type="journal article" date="2020" name="Microorganisms">
        <title>Osmotic Adaptation and Compatible Solute Biosynthesis of Phototrophic Bacteria as Revealed from Genome Analyses.</title>
        <authorList>
            <person name="Imhoff J.F."/>
            <person name="Rahn T."/>
            <person name="Kunzel S."/>
            <person name="Keller A."/>
            <person name="Neulinger S.C."/>
        </authorList>
    </citation>
    <scope>NUCLEOTIDE SEQUENCE [LARGE SCALE GENOMIC DNA]</scope>
    <source>
        <strain evidence="1 2">DSM 15382</strain>
    </source>
</reference>
<protein>
    <submittedName>
        <fullName evidence="1">Uncharacterized protein</fullName>
    </submittedName>
</protein>
<dbReference type="Proteomes" id="UP000697995">
    <property type="component" value="Unassembled WGS sequence"/>
</dbReference>
<name>A0ABS1CWH9_9PROT</name>
<dbReference type="EMBL" id="NRSG01000058">
    <property type="protein sequence ID" value="MBK1658596.1"/>
    <property type="molecule type" value="Genomic_DNA"/>
</dbReference>
<organism evidence="1 2">
    <name type="scientific">Paracraurococcus ruber</name>
    <dbReference type="NCBI Taxonomy" id="77675"/>
    <lineage>
        <taxon>Bacteria</taxon>
        <taxon>Pseudomonadati</taxon>
        <taxon>Pseudomonadota</taxon>
        <taxon>Alphaproteobacteria</taxon>
        <taxon>Acetobacterales</taxon>
        <taxon>Roseomonadaceae</taxon>
        <taxon>Paracraurococcus</taxon>
    </lineage>
</organism>
<sequence>MQFLCDAPDGRSWFRLETEAEAAQESVLMRHAVEKHYRRAQEEAARSFRPDGIPFIEQDIRRATHVRQTMPLFLTLRDAEGMALVTAMLPSPRGTDPGFRPILVGQANSDPWPDYGPAIEALARHMRVTLDRVTCYPYRRG</sequence>
<keyword evidence="2" id="KW-1185">Reference proteome</keyword>
<proteinExistence type="predicted"/>
<evidence type="ECO:0000313" key="1">
    <source>
        <dbReference type="EMBL" id="MBK1658596.1"/>
    </source>
</evidence>
<accession>A0ABS1CWH9</accession>
<comment type="caution">
    <text evidence="1">The sequence shown here is derived from an EMBL/GenBank/DDBJ whole genome shotgun (WGS) entry which is preliminary data.</text>
</comment>